<feature type="domain" description="BACON" evidence="1">
    <location>
        <begin position="196"/>
        <end position="245"/>
    </location>
</feature>
<dbReference type="EMBL" id="WCUR01000070">
    <property type="protein sequence ID" value="KAB4113415.1"/>
    <property type="molecule type" value="Genomic_DNA"/>
</dbReference>
<evidence type="ECO:0000259" key="1">
    <source>
        <dbReference type="Pfam" id="PF13004"/>
    </source>
</evidence>
<dbReference type="InterPro" id="IPR013783">
    <property type="entry name" value="Ig-like_fold"/>
</dbReference>
<dbReference type="RefSeq" id="WP_151853320.1">
    <property type="nucleotide sequence ID" value="NZ_CP072220.1"/>
</dbReference>
<organism evidence="2 3">
    <name type="scientific">Bacteroides uniformis</name>
    <dbReference type="NCBI Taxonomy" id="820"/>
    <lineage>
        <taxon>Bacteria</taxon>
        <taxon>Pseudomonadati</taxon>
        <taxon>Bacteroidota</taxon>
        <taxon>Bacteroidia</taxon>
        <taxon>Bacteroidales</taxon>
        <taxon>Bacteroidaceae</taxon>
        <taxon>Bacteroides</taxon>
    </lineage>
</organism>
<dbReference type="Gene3D" id="2.60.40.10">
    <property type="entry name" value="Immunoglobulins"/>
    <property type="match status" value="1"/>
</dbReference>
<proteinExistence type="predicted"/>
<dbReference type="InterPro" id="IPR024361">
    <property type="entry name" value="BACON"/>
</dbReference>
<sequence>MASKKKIMAWSECTIEIGKTGESDAMASSLTDIGVIKDKSSTLEPSDGDTLEAKATGGKTVAKEQLEGGFLLKTRVIEPDDELLTMLGIGAVSGDDFNVKTHVVDGDWSVRLTPKNVGAVGIKAPKTNISYKPGWSEEEGNYADIEFEILKGATDVWYSRFKKKNKLTVAPTSLNFTNAVDSTGKTITATATGTVTAKSSASWCTVSVSSKTVTAKVTANSGDERTAEITISADGKETIVPVVQAGA</sequence>
<name>A0A6I0JJ80_BACUN</name>
<evidence type="ECO:0000313" key="2">
    <source>
        <dbReference type="EMBL" id="KAB4113415.1"/>
    </source>
</evidence>
<evidence type="ECO:0000313" key="3">
    <source>
        <dbReference type="Proteomes" id="UP000434462"/>
    </source>
</evidence>
<dbReference type="AlphaFoldDB" id="A0A6I0JJ80"/>
<dbReference type="Proteomes" id="UP000434462">
    <property type="component" value="Unassembled WGS sequence"/>
</dbReference>
<accession>A0A6I0JJ80</accession>
<gene>
    <name evidence="2" type="ORF">GAQ72_16190</name>
</gene>
<dbReference type="CDD" id="cd14948">
    <property type="entry name" value="BACON"/>
    <property type="match status" value="1"/>
</dbReference>
<dbReference type="Pfam" id="PF13004">
    <property type="entry name" value="BACON"/>
    <property type="match status" value="1"/>
</dbReference>
<reference evidence="2 3" key="1">
    <citation type="journal article" date="2019" name="Nat. Med.">
        <title>A library of human gut bacterial isolates paired with longitudinal multiomics data enables mechanistic microbiome research.</title>
        <authorList>
            <person name="Poyet M."/>
            <person name="Groussin M."/>
            <person name="Gibbons S.M."/>
            <person name="Avila-Pacheco J."/>
            <person name="Jiang X."/>
            <person name="Kearney S.M."/>
            <person name="Perrotta A.R."/>
            <person name="Berdy B."/>
            <person name="Zhao S."/>
            <person name="Lieberman T.D."/>
            <person name="Swanson P.K."/>
            <person name="Smith M."/>
            <person name="Roesemann S."/>
            <person name="Alexander J.E."/>
            <person name="Rich S.A."/>
            <person name="Livny J."/>
            <person name="Vlamakis H."/>
            <person name="Clish C."/>
            <person name="Bullock K."/>
            <person name="Deik A."/>
            <person name="Scott J."/>
            <person name="Pierce K.A."/>
            <person name="Xavier R.J."/>
            <person name="Alm E.J."/>
        </authorList>
    </citation>
    <scope>NUCLEOTIDE SEQUENCE [LARGE SCALE GENOMIC DNA]</scope>
    <source>
        <strain evidence="2 3">BIOML-A38</strain>
    </source>
</reference>
<protein>
    <submittedName>
        <fullName evidence="2">BACON domain-containing protein</fullName>
    </submittedName>
</protein>
<comment type="caution">
    <text evidence="2">The sequence shown here is derived from an EMBL/GenBank/DDBJ whole genome shotgun (WGS) entry which is preliminary data.</text>
</comment>